<protein>
    <recommendedName>
        <fullName evidence="6">TadE-like protein</fullName>
    </recommendedName>
</protein>
<feature type="transmembrane region" description="Helical" evidence="1">
    <location>
        <begin position="39"/>
        <end position="61"/>
    </location>
</feature>
<organism evidence="4 5">
    <name type="scientific">Alkaliphilus hydrothermalis</name>
    <dbReference type="NCBI Taxonomy" id="1482730"/>
    <lineage>
        <taxon>Bacteria</taxon>
        <taxon>Bacillati</taxon>
        <taxon>Bacillota</taxon>
        <taxon>Clostridia</taxon>
        <taxon>Peptostreptococcales</taxon>
        <taxon>Natronincolaceae</taxon>
        <taxon>Alkaliphilus</taxon>
    </lineage>
</organism>
<dbReference type="Pfam" id="PF21111">
    <property type="entry name" value="CDI_toxin_EC869_like"/>
    <property type="match status" value="1"/>
</dbReference>
<accession>A0ABS2NS95</accession>
<name>A0ABS2NS95_9FIRM</name>
<dbReference type="InterPro" id="IPR012495">
    <property type="entry name" value="TadE-like_dom"/>
</dbReference>
<keyword evidence="1" id="KW-1133">Transmembrane helix</keyword>
<dbReference type="RefSeq" id="WP_204403451.1">
    <property type="nucleotide sequence ID" value="NZ_JAFBEE010000018.1"/>
</dbReference>
<keyword evidence="1" id="KW-0472">Membrane</keyword>
<dbReference type="EMBL" id="JAFBEE010000018">
    <property type="protein sequence ID" value="MBM7615820.1"/>
    <property type="molecule type" value="Genomic_DNA"/>
</dbReference>
<feature type="domain" description="CdiA toxin EC869-like" evidence="3">
    <location>
        <begin position="265"/>
        <end position="369"/>
    </location>
</feature>
<feature type="domain" description="TadE-like" evidence="2">
    <location>
        <begin position="33"/>
        <end position="74"/>
    </location>
</feature>
<reference evidence="4 5" key="1">
    <citation type="submission" date="2021-01" db="EMBL/GenBank/DDBJ databases">
        <title>Genomic Encyclopedia of Type Strains, Phase IV (KMG-IV): sequencing the most valuable type-strain genomes for metagenomic binning, comparative biology and taxonomic classification.</title>
        <authorList>
            <person name="Goeker M."/>
        </authorList>
    </citation>
    <scope>NUCLEOTIDE SEQUENCE [LARGE SCALE GENOMIC DNA]</scope>
    <source>
        <strain evidence="4 5">DSM 25890</strain>
    </source>
</reference>
<evidence type="ECO:0000259" key="2">
    <source>
        <dbReference type="Pfam" id="PF07811"/>
    </source>
</evidence>
<gene>
    <name evidence="4" type="ORF">JOC73_002394</name>
</gene>
<evidence type="ECO:0000313" key="4">
    <source>
        <dbReference type="EMBL" id="MBM7615820.1"/>
    </source>
</evidence>
<proteinExistence type="predicted"/>
<dbReference type="Proteomes" id="UP001314796">
    <property type="component" value="Unassembled WGS sequence"/>
</dbReference>
<evidence type="ECO:0000259" key="3">
    <source>
        <dbReference type="Pfam" id="PF21111"/>
    </source>
</evidence>
<evidence type="ECO:0008006" key="6">
    <source>
        <dbReference type="Google" id="ProtNLM"/>
    </source>
</evidence>
<dbReference type="Pfam" id="PF07811">
    <property type="entry name" value="TadE"/>
    <property type="match status" value="1"/>
</dbReference>
<evidence type="ECO:0000313" key="5">
    <source>
        <dbReference type="Proteomes" id="UP001314796"/>
    </source>
</evidence>
<dbReference type="InterPro" id="IPR033799">
    <property type="entry name" value="CdiA_EC869-like"/>
</dbReference>
<comment type="caution">
    <text evidence="4">The sequence shown here is derived from an EMBL/GenBank/DDBJ whole genome shotgun (WGS) entry which is preliminary data.</text>
</comment>
<dbReference type="Gene3D" id="3.40.1350.110">
    <property type="match status" value="1"/>
</dbReference>
<keyword evidence="1" id="KW-0812">Transmembrane</keyword>
<keyword evidence="5" id="KW-1185">Reference proteome</keyword>
<sequence>MIKGLFSFKGLNKLRFFKSLKVFTRVRGTSSKGSITVEAAIVLPIFICAVMTIGIFSRLYYLNEIMHHALTETAHELSNISYLYHASGIYGIQKDLDDKLGNYANMNSDNAVEDTVYVVAAHIYDEGKVHFGNMIVKELSKKYFITSKNPSVDLRLKRLNIVEGWEGLDFSRSSYLTDNQDIDIVVSYRVDLPLPFEFINEIPILQRVTLRAWMGGSLPTDFNKSATIGDELFPAGLVDEIVVAGFDVWGLSVFKRGRAIKGLLGSNLDVDFPIIDKLENQQVTAIRSHDTRLASNQGRKFFYQLTAEIRELEDFTDRTYKGTKVGPGDYNGKLLNIVIPYEKLSEEQVKHMEDAKKYAADRSITIKVTVVK</sequence>
<evidence type="ECO:0000256" key="1">
    <source>
        <dbReference type="SAM" id="Phobius"/>
    </source>
</evidence>